<gene>
    <name evidence="7" type="primary">hydE</name>
    <name evidence="7" type="ORF">ACFSJC_18650</name>
</gene>
<dbReference type="Pfam" id="PF04055">
    <property type="entry name" value="Radical_SAM"/>
    <property type="match status" value="1"/>
</dbReference>
<keyword evidence="8" id="KW-1185">Reference proteome</keyword>
<evidence type="ECO:0000256" key="1">
    <source>
        <dbReference type="ARBA" id="ARBA00001966"/>
    </source>
</evidence>
<dbReference type="InterPro" id="IPR013785">
    <property type="entry name" value="Aldolase_TIM"/>
</dbReference>
<evidence type="ECO:0000259" key="6">
    <source>
        <dbReference type="PROSITE" id="PS51918"/>
    </source>
</evidence>
<keyword evidence="5" id="KW-0411">Iron-sulfur</keyword>
<evidence type="ECO:0000256" key="2">
    <source>
        <dbReference type="ARBA" id="ARBA00022691"/>
    </source>
</evidence>
<feature type="domain" description="Radical SAM core" evidence="6">
    <location>
        <begin position="47"/>
        <end position="286"/>
    </location>
</feature>
<dbReference type="InterPro" id="IPR007197">
    <property type="entry name" value="rSAM"/>
</dbReference>
<dbReference type="InterPro" id="IPR024021">
    <property type="entry name" value="FeFe-hyd_HydE_rSAM"/>
</dbReference>
<reference evidence="8" key="1">
    <citation type="journal article" date="2019" name="Int. J. Syst. Evol. Microbiol.">
        <title>The Global Catalogue of Microorganisms (GCM) 10K type strain sequencing project: providing services to taxonomists for standard genome sequencing and annotation.</title>
        <authorList>
            <consortium name="The Broad Institute Genomics Platform"/>
            <consortium name="The Broad Institute Genome Sequencing Center for Infectious Disease"/>
            <person name="Wu L."/>
            <person name="Ma J."/>
        </authorList>
    </citation>
    <scope>NUCLEOTIDE SEQUENCE [LARGE SCALE GENOMIC DNA]</scope>
    <source>
        <strain evidence="8">KACC 12597</strain>
    </source>
</reference>
<dbReference type="Gene3D" id="3.20.20.70">
    <property type="entry name" value="Aldolase class I"/>
    <property type="match status" value="1"/>
</dbReference>
<proteinExistence type="predicted"/>
<keyword evidence="3" id="KW-0479">Metal-binding</keyword>
<dbReference type="EMBL" id="JBHUHX010000059">
    <property type="protein sequence ID" value="MFD2113872.1"/>
    <property type="molecule type" value="Genomic_DNA"/>
</dbReference>
<sequence length="416" mass="46855">MKTLDELLRQERFSDADIVRLLGLTDPEDCERLRRAAYDLTTRLVGDLVHYRGILEFSNRCTLNCRYCGIRRDNRELERYDLSLEQLVEGAVWAAENNYGSVCLQAGERRDELFVAFVEECIREIRARTRSERLPDGASITLSLGEQPLETYARWRAAAGEADCMRYLLRMETTNPEIFARLHPDGFAHEKAYASRIQALEDLRTAGFQVGTGGMIGLPGQTLADLCADIRFYQRMDVDMLGMGPYILSRGGDMLDEGMLEQGPLLQLALNMLAVCRLVLRDVNIAAATALQALAEDGREQGIAYGCNIIMPNITPRPVRKRYQLYDNKPCIDEEPTDCRACLEGRIHRMGRRVGWNQWGCSRHFRRRMNLPISVDAAPARHEQSPGAGLAGIPIQLGSVSDASVSMRNDAVRRDP</sequence>
<evidence type="ECO:0000313" key="7">
    <source>
        <dbReference type="EMBL" id="MFD2113872.1"/>
    </source>
</evidence>
<dbReference type="CDD" id="cd01335">
    <property type="entry name" value="Radical_SAM"/>
    <property type="match status" value="1"/>
</dbReference>
<evidence type="ECO:0000313" key="8">
    <source>
        <dbReference type="Proteomes" id="UP001597337"/>
    </source>
</evidence>
<comment type="caution">
    <text evidence="7">The sequence shown here is derived from an EMBL/GenBank/DDBJ whole genome shotgun (WGS) entry which is preliminary data.</text>
</comment>
<dbReference type="RefSeq" id="WP_386028706.1">
    <property type="nucleotide sequence ID" value="NZ_JBHUHX010000059.1"/>
</dbReference>
<organism evidence="7 8">
    <name type="scientific">Thiorhodococcus fuscus</name>
    <dbReference type="NCBI Taxonomy" id="527200"/>
    <lineage>
        <taxon>Bacteria</taxon>
        <taxon>Pseudomonadati</taxon>
        <taxon>Pseudomonadota</taxon>
        <taxon>Gammaproteobacteria</taxon>
        <taxon>Chromatiales</taxon>
        <taxon>Chromatiaceae</taxon>
        <taxon>Thiorhodococcus</taxon>
    </lineage>
</organism>
<dbReference type="SFLD" id="SFLDS00029">
    <property type="entry name" value="Radical_SAM"/>
    <property type="match status" value="1"/>
</dbReference>
<dbReference type="InterPro" id="IPR006638">
    <property type="entry name" value="Elp3/MiaA/NifB-like_rSAM"/>
</dbReference>
<dbReference type="InterPro" id="IPR034422">
    <property type="entry name" value="HydE/PylB-like"/>
</dbReference>
<dbReference type="PANTHER" id="PTHR43726">
    <property type="entry name" value="3-METHYLORNITHINE SYNTHASE"/>
    <property type="match status" value="1"/>
</dbReference>
<name>A0ABW4YDV7_9GAMM</name>
<evidence type="ECO:0000256" key="3">
    <source>
        <dbReference type="ARBA" id="ARBA00022723"/>
    </source>
</evidence>
<dbReference type="NCBIfam" id="TIGR03956">
    <property type="entry name" value="rSAM_HydE"/>
    <property type="match status" value="1"/>
</dbReference>
<evidence type="ECO:0000256" key="4">
    <source>
        <dbReference type="ARBA" id="ARBA00023004"/>
    </source>
</evidence>
<dbReference type="PANTHER" id="PTHR43726:SF1">
    <property type="entry name" value="BIOTIN SYNTHASE"/>
    <property type="match status" value="1"/>
</dbReference>
<dbReference type="SFLD" id="SFLDG01060">
    <property type="entry name" value="BATS_domain_containing"/>
    <property type="match status" value="1"/>
</dbReference>
<keyword evidence="2" id="KW-0949">S-adenosyl-L-methionine</keyword>
<protein>
    <submittedName>
        <fullName evidence="7">[FeFe] hydrogenase H-cluster radical SAM maturase HydE</fullName>
    </submittedName>
</protein>
<evidence type="ECO:0000256" key="5">
    <source>
        <dbReference type="ARBA" id="ARBA00023014"/>
    </source>
</evidence>
<comment type="cofactor">
    <cofactor evidence="1">
        <name>[4Fe-4S] cluster</name>
        <dbReference type="ChEBI" id="CHEBI:49883"/>
    </cofactor>
</comment>
<dbReference type="SUPFAM" id="SSF102114">
    <property type="entry name" value="Radical SAM enzymes"/>
    <property type="match status" value="1"/>
</dbReference>
<dbReference type="InterPro" id="IPR058240">
    <property type="entry name" value="rSAM_sf"/>
</dbReference>
<dbReference type="SMART" id="SM00729">
    <property type="entry name" value="Elp3"/>
    <property type="match status" value="1"/>
</dbReference>
<keyword evidence="4" id="KW-0408">Iron</keyword>
<dbReference type="SFLD" id="SFLDG01280">
    <property type="entry name" value="HydE/PylB-like"/>
    <property type="match status" value="1"/>
</dbReference>
<dbReference type="Proteomes" id="UP001597337">
    <property type="component" value="Unassembled WGS sequence"/>
</dbReference>
<accession>A0ABW4YDV7</accession>
<dbReference type="PROSITE" id="PS51918">
    <property type="entry name" value="RADICAL_SAM"/>
    <property type="match status" value="1"/>
</dbReference>